<evidence type="ECO:0000313" key="3">
    <source>
        <dbReference type="Proteomes" id="UP000503287"/>
    </source>
</evidence>
<proteinExistence type="predicted"/>
<name>A0A6G6SME4_PROVU</name>
<keyword evidence="1" id="KW-0472">Membrane</keyword>
<feature type="transmembrane region" description="Helical" evidence="1">
    <location>
        <begin position="135"/>
        <end position="153"/>
    </location>
</feature>
<accession>A0A6G6SME4</accession>
<keyword evidence="1" id="KW-0812">Transmembrane</keyword>
<dbReference type="InterPro" id="IPR026267">
    <property type="entry name" value="YgjV"/>
</dbReference>
<keyword evidence="1" id="KW-1133">Transmembrane helix</keyword>
<dbReference type="PIRSF" id="PIRSF011443">
    <property type="entry name" value="YgjV"/>
    <property type="match status" value="1"/>
</dbReference>
<gene>
    <name evidence="2" type="ORF">GTH24_19300</name>
</gene>
<sequence>MFFENYWIAQGIGVLGCLIGATAFMQRQDSKLRFQLTLNGLLMSIHFFLIGSTVGAINCLLCAIRNWVSGYSRNIGIMLVFIVLAWFLVIPKIIHPIQFLTLFATTLTTYALFRFNGIALRLCMLTSTLCWLTHNIWAGSIGGIVQESLFLIVNGRTIFKLYKAKLQSSL</sequence>
<reference evidence="2 3" key="1">
    <citation type="submission" date="2020-01" db="EMBL/GenBank/DDBJ databases">
        <title>The genomic epidemiology of tigecycline resistance gene tet(X) variants in a swine farm in China.</title>
        <authorList>
            <person name="Peng K."/>
            <person name="Li R."/>
        </authorList>
    </citation>
    <scope>NUCLEOTIDE SEQUENCE [LARGE SCALE GENOMIC DNA]</scope>
    <source>
        <strain evidence="2 3">ZN3</strain>
    </source>
</reference>
<feature type="transmembrane region" description="Helical" evidence="1">
    <location>
        <begin position="97"/>
        <end position="115"/>
    </location>
</feature>
<protein>
    <submittedName>
        <fullName evidence="2">YgjV family protein</fullName>
    </submittedName>
</protein>
<evidence type="ECO:0000256" key="1">
    <source>
        <dbReference type="SAM" id="Phobius"/>
    </source>
</evidence>
<organism evidence="2 3">
    <name type="scientific">Proteus vulgaris</name>
    <dbReference type="NCBI Taxonomy" id="585"/>
    <lineage>
        <taxon>Bacteria</taxon>
        <taxon>Pseudomonadati</taxon>
        <taxon>Pseudomonadota</taxon>
        <taxon>Gammaproteobacteria</taxon>
        <taxon>Enterobacterales</taxon>
        <taxon>Morganellaceae</taxon>
        <taxon>Proteus</taxon>
    </lineage>
</organism>
<keyword evidence="3" id="KW-1185">Reference proteome</keyword>
<feature type="transmembrane region" description="Helical" evidence="1">
    <location>
        <begin position="6"/>
        <end position="24"/>
    </location>
</feature>
<dbReference type="InterPro" id="IPR019629">
    <property type="entry name" value="Uncharacterised_HI1736/YgjV"/>
</dbReference>
<dbReference type="EMBL" id="CP047344">
    <property type="protein sequence ID" value="QIF95914.1"/>
    <property type="molecule type" value="Genomic_DNA"/>
</dbReference>
<dbReference type="AlphaFoldDB" id="A0A6G6SME4"/>
<evidence type="ECO:0000313" key="2">
    <source>
        <dbReference type="EMBL" id="QIF95914.1"/>
    </source>
</evidence>
<feature type="transmembrane region" description="Helical" evidence="1">
    <location>
        <begin position="45"/>
        <end position="68"/>
    </location>
</feature>
<dbReference type="RefSeq" id="WP_164526858.1">
    <property type="nucleotide sequence ID" value="NZ_CP047344.1"/>
</dbReference>
<dbReference type="Proteomes" id="UP000503287">
    <property type="component" value="Chromosome"/>
</dbReference>
<dbReference type="Pfam" id="PF10688">
    <property type="entry name" value="Imp-YgjV"/>
    <property type="match status" value="1"/>
</dbReference>
<feature type="transmembrane region" description="Helical" evidence="1">
    <location>
        <begin position="74"/>
        <end position="90"/>
    </location>
</feature>